<dbReference type="InterPro" id="IPR002562">
    <property type="entry name" value="3'-5'_exonuclease_dom"/>
</dbReference>
<evidence type="ECO:0000259" key="1">
    <source>
        <dbReference type="SMART" id="SM00474"/>
    </source>
</evidence>
<dbReference type="InterPro" id="IPR012337">
    <property type="entry name" value="RNaseH-like_sf"/>
</dbReference>
<dbReference type="Gene3D" id="3.30.420.10">
    <property type="entry name" value="Ribonuclease H-like superfamily/Ribonuclease H"/>
    <property type="match status" value="1"/>
</dbReference>
<accession>A0A7S4P0U2</accession>
<organism evidence="2">
    <name type="scientific">Guillardia theta</name>
    <name type="common">Cryptophyte</name>
    <name type="synonym">Cryptomonas phi</name>
    <dbReference type="NCBI Taxonomy" id="55529"/>
    <lineage>
        <taxon>Eukaryota</taxon>
        <taxon>Cryptophyceae</taxon>
        <taxon>Pyrenomonadales</taxon>
        <taxon>Geminigeraceae</taxon>
        <taxon>Guillardia</taxon>
    </lineage>
</organism>
<dbReference type="GO" id="GO:0006139">
    <property type="term" value="P:nucleobase-containing compound metabolic process"/>
    <property type="evidence" value="ECO:0007669"/>
    <property type="project" value="InterPro"/>
</dbReference>
<dbReference type="SMART" id="SM00474">
    <property type="entry name" value="35EXOc"/>
    <property type="match status" value="1"/>
</dbReference>
<dbReference type="EMBL" id="HBKN01034251">
    <property type="protein sequence ID" value="CAE2320101.1"/>
    <property type="molecule type" value="Transcribed_RNA"/>
</dbReference>
<dbReference type="InterPro" id="IPR052408">
    <property type="entry name" value="Exonuclease_MUT-7-like"/>
</dbReference>
<proteinExistence type="predicted"/>
<protein>
    <recommendedName>
        <fullName evidence="1">3'-5' exonuclease domain-containing protein</fullName>
    </recommendedName>
</protein>
<gene>
    <name evidence="2" type="ORF">GTHE00462_LOCUS26702</name>
</gene>
<name>A0A7S4P0U2_GUITH</name>
<evidence type="ECO:0000313" key="2">
    <source>
        <dbReference type="EMBL" id="CAE2320101.1"/>
    </source>
</evidence>
<dbReference type="AlphaFoldDB" id="A0A7S4P0U2"/>
<dbReference type="SUPFAM" id="SSF53098">
    <property type="entry name" value="Ribonuclease H-like"/>
    <property type="match status" value="1"/>
</dbReference>
<dbReference type="GO" id="GO:0003676">
    <property type="term" value="F:nucleic acid binding"/>
    <property type="evidence" value="ECO:0007669"/>
    <property type="project" value="InterPro"/>
</dbReference>
<feature type="domain" description="3'-5' exonuclease" evidence="1">
    <location>
        <begin position="494"/>
        <end position="695"/>
    </location>
</feature>
<dbReference type="PANTHER" id="PTHR47765:SF2">
    <property type="entry name" value="EXONUCLEASE MUT-7 HOMOLOG"/>
    <property type="match status" value="1"/>
</dbReference>
<dbReference type="PANTHER" id="PTHR47765">
    <property type="entry name" value="3'-5' EXONUCLEASE DOMAIN-CONTAINING PROTEIN"/>
    <property type="match status" value="1"/>
</dbReference>
<dbReference type="InterPro" id="IPR036397">
    <property type="entry name" value="RNaseH_sf"/>
</dbReference>
<dbReference type="Pfam" id="PF01612">
    <property type="entry name" value="DNA_pol_A_exo1"/>
    <property type="match status" value="1"/>
</dbReference>
<sequence length="705" mass="79988">MGEKVHCWGIPMILCLREVKSAGSGHAKTSGPISAPPLRNSCRFLKGRGVGFAFFLPFIIEKTLPATRSMFVPSLPSMASLIPPHSFPRRSISAFGRPDEGRQLSRRSSCSLMCLRTPVEETRGGKPDLLSRWVLKKIQEASGQNKKLAALEKVLMNLEMTHEDIFDCFYVVASRSYTKNVDQAIKIFIKVFMSSISHPEGIRVTEDGADMMEEPEVDYQHRKLASKFVIFILRGQGRVSPKVVHSIIRSFRISSADLKVNGLVDQISHEYITREVDLVGYRDLPPALISFLQCEDCISVQDAAREYAGDGNWNVAETLIRLMGNGNDRSWFVKYSIDSEQYKVALRLAEMWEVGSDEDGVSLLDQAKERYKQQQILKLLKNKMIEGAVTYVMHEENDTLRDYLGVFLFHQLCSLRNFELADKIRSKFQLESQCPPVDNDLIRESIRKIKEESKKYLRIPPKCKMLLVNSPSSLVEASLVLDKLDRESYMNHSDGSYTASDSIWSYTAHLPPAIGIDAEWKPIRRTNERNRVSLMQISVGDPRSTNIRYALIVDLQTLYDDKRVQARELEEAKGLFCQSLKNVVENSKIVKLGFELRDDIRKIRQVGADMTQVFSQVNGVFDLSHWAKSSRPRTKKYQSSLAGLSREVLDGAELNKEQAMSDWSQRPLSAPQLRYAALDALVLLPLFKEAAKSSSWEEALQTWKA</sequence>
<dbReference type="GO" id="GO:0008408">
    <property type="term" value="F:3'-5' exonuclease activity"/>
    <property type="evidence" value="ECO:0007669"/>
    <property type="project" value="InterPro"/>
</dbReference>
<reference evidence="2" key="1">
    <citation type="submission" date="2021-01" db="EMBL/GenBank/DDBJ databases">
        <authorList>
            <person name="Corre E."/>
            <person name="Pelletier E."/>
            <person name="Niang G."/>
            <person name="Scheremetjew M."/>
            <person name="Finn R."/>
            <person name="Kale V."/>
            <person name="Holt S."/>
            <person name="Cochrane G."/>
            <person name="Meng A."/>
            <person name="Brown T."/>
            <person name="Cohen L."/>
        </authorList>
    </citation>
    <scope>NUCLEOTIDE SEQUENCE</scope>
    <source>
        <strain evidence="2">CCMP 2712</strain>
    </source>
</reference>